<keyword evidence="10" id="KW-1185">Reference proteome</keyword>
<evidence type="ECO:0000256" key="5">
    <source>
        <dbReference type="ARBA" id="ARBA00023004"/>
    </source>
</evidence>
<dbReference type="Pfam" id="PF00034">
    <property type="entry name" value="Cytochrom_C"/>
    <property type="match status" value="2"/>
</dbReference>
<keyword evidence="3 6" id="KW-0479">Metal-binding</keyword>
<evidence type="ECO:0000313" key="9">
    <source>
        <dbReference type="EMBL" id="EIC27951.1"/>
    </source>
</evidence>
<feature type="domain" description="Cytochrome c" evidence="8">
    <location>
        <begin position="25"/>
        <end position="188"/>
    </location>
</feature>
<dbReference type="InterPro" id="IPR009056">
    <property type="entry name" value="Cyt_c-like_dom"/>
</dbReference>
<keyword evidence="1" id="KW-0813">Transport</keyword>
<evidence type="ECO:0000256" key="1">
    <source>
        <dbReference type="ARBA" id="ARBA00022448"/>
    </source>
</evidence>
<dbReference type="eggNOG" id="COG2863">
    <property type="taxonomic scope" value="Bacteria"/>
</dbReference>
<dbReference type="InterPro" id="IPR050597">
    <property type="entry name" value="Cytochrome_c_Oxidase_Subunit"/>
</dbReference>
<evidence type="ECO:0000256" key="4">
    <source>
        <dbReference type="ARBA" id="ARBA00022982"/>
    </source>
</evidence>
<gene>
    <name evidence="9" type="ORF">Metal_0082</name>
</gene>
<reference evidence="9 10" key="1">
    <citation type="journal article" date="2013" name="Genome Announc.">
        <title>Genome Sequence of the Obligate Gammaproteobacterial Methanotroph Methylomicrobium album Strain BG8.</title>
        <authorList>
            <person name="Kits K.D."/>
            <person name="Kalyuzhnaya M.G."/>
            <person name="Klotz M.G."/>
            <person name="Jetten M.S."/>
            <person name="Op den Camp H.J."/>
            <person name="Vuilleumier S."/>
            <person name="Bringel F."/>
            <person name="Dispirito A.A."/>
            <person name="Murrell J.C."/>
            <person name="Bruce D."/>
            <person name="Cheng J.F."/>
            <person name="Copeland A."/>
            <person name="Goodwin L."/>
            <person name="Hauser L."/>
            <person name="Lajus A."/>
            <person name="Land M.L."/>
            <person name="Lapidus A."/>
            <person name="Lucas S."/>
            <person name="Medigue C."/>
            <person name="Pitluck S."/>
            <person name="Woyke T."/>
            <person name="Zeytun A."/>
            <person name="Stein L.Y."/>
        </authorList>
    </citation>
    <scope>NUCLEOTIDE SEQUENCE [LARGE SCALE GENOMIC DNA]</scope>
    <source>
        <strain evidence="9 10">BG8</strain>
    </source>
</reference>
<dbReference type="GO" id="GO:0009055">
    <property type="term" value="F:electron transfer activity"/>
    <property type="evidence" value="ECO:0007669"/>
    <property type="project" value="InterPro"/>
</dbReference>
<dbReference type="Proteomes" id="UP000005090">
    <property type="component" value="Chromosome"/>
</dbReference>
<dbReference type="PROSITE" id="PS51007">
    <property type="entry name" value="CYTC"/>
    <property type="match status" value="1"/>
</dbReference>
<dbReference type="PANTHER" id="PTHR33751">
    <property type="entry name" value="CBB3-TYPE CYTOCHROME C OXIDASE SUBUNIT FIXP"/>
    <property type="match status" value="1"/>
</dbReference>
<accession>H8GJZ2</accession>
<keyword evidence="4" id="KW-0249">Electron transport</keyword>
<proteinExistence type="predicted"/>
<dbReference type="AlphaFoldDB" id="H8GJZ2"/>
<dbReference type="PANTHER" id="PTHR33751:SF9">
    <property type="entry name" value="CYTOCHROME C4"/>
    <property type="match status" value="1"/>
</dbReference>
<dbReference type="RefSeq" id="WP_005368508.1">
    <property type="nucleotide sequence ID" value="NZ_CM001475.1"/>
</dbReference>
<dbReference type="InterPro" id="IPR036909">
    <property type="entry name" value="Cyt_c-like_dom_sf"/>
</dbReference>
<keyword evidence="2 6" id="KW-0349">Heme</keyword>
<organism evidence="9 10">
    <name type="scientific">Methylomicrobium album BG8</name>
    <dbReference type="NCBI Taxonomy" id="686340"/>
    <lineage>
        <taxon>Bacteria</taxon>
        <taxon>Pseudomonadati</taxon>
        <taxon>Pseudomonadota</taxon>
        <taxon>Gammaproteobacteria</taxon>
        <taxon>Methylococcales</taxon>
        <taxon>Methylococcaceae</taxon>
        <taxon>Methylomicrobium</taxon>
    </lineage>
</organism>
<evidence type="ECO:0000256" key="7">
    <source>
        <dbReference type="SAM" id="SignalP"/>
    </source>
</evidence>
<evidence type="ECO:0000256" key="6">
    <source>
        <dbReference type="PROSITE-ProRule" id="PRU00433"/>
    </source>
</evidence>
<dbReference type="SUPFAM" id="SSF46626">
    <property type="entry name" value="Cytochrome c"/>
    <property type="match status" value="2"/>
</dbReference>
<sequence>MFSLKHSVSACLVLATSYSVPALAADAAAGAEKAAICAGCHGPNGKSSNPQWPNLAAQQPDYLAVQLKAFKSGTRKNPMMQSLTANLSDQDIENLAAHFAAQPAAKAGGDTALAKTGEEKAGICLHCHGAQGQGSAQIPRLAGQHPGYLEAQLKHFKEGSRQGGPMQGMASRLSDDDIKALSAYFGSL</sequence>
<evidence type="ECO:0000313" key="10">
    <source>
        <dbReference type="Proteomes" id="UP000005090"/>
    </source>
</evidence>
<dbReference type="GO" id="GO:0005506">
    <property type="term" value="F:iron ion binding"/>
    <property type="evidence" value="ECO:0007669"/>
    <property type="project" value="InterPro"/>
</dbReference>
<dbReference type="HOGENOM" id="CLU_076280_2_0_6"/>
<keyword evidence="7" id="KW-0732">Signal</keyword>
<dbReference type="GO" id="GO:0020037">
    <property type="term" value="F:heme binding"/>
    <property type="evidence" value="ECO:0007669"/>
    <property type="project" value="InterPro"/>
</dbReference>
<evidence type="ECO:0000259" key="8">
    <source>
        <dbReference type="PROSITE" id="PS51007"/>
    </source>
</evidence>
<protein>
    <submittedName>
        <fullName evidence="9">Cytochrome c553</fullName>
    </submittedName>
</protein>
<dbReference type="PRINTS" id="PR00605">
    <property type="entry name" value="CYTCHROMECIC"/>
</dbReference>
<name>H8GJZ2_METAL</name>
<feature type="signal peptide" evidence="7">
    <location>
        <begin position="1"/>
        <end position="24"/>
    </location>
</feature>
<dbReference type="InterPro" id="IPR008168">
    <property type="entry name" value="Cyt_C_IC"/>
</dbReference>
<dbReference type="EMBL" id="CM001475">
    <property type="protein sequence ID" value="EIC27951.1"/>
    <property type="molecule type" value="Genomic_DNA"/>
</dbReference>
<dbReference type="STRING" id="686340.Metal_0082"/>
<keyword evidence="5 6" id="KW-0408">Iron</keyword>
<dbReference type="Gene3D" id="1.10.760.10">
    <property type="entry name" value="Cytochrome c-like domain"/>
    <property type="match status" value="2"/>
</dbReference>
<evidence type="ECO:0000256" key="2">
    <source>
        <dbReference type="ARBA" id="ARBA00022617"/>
    </source>
</evidence>
<feature type="chain" id="PRO_5003611692" evidence="7">
    <location>
        <begin position="25"/>
        <end position="188"/>
    </location>
</feature>
<evidence type="ECO:0000256" key="3">
    <source>
        <dbReference type="ARBA" id="ARBA00022723"/>
    </source>
</evidence>